<name>Q2QLK9_ORYSJ</name>
<feature type="compositionally biased region" description="Basic and acidic residues" evidence="1">
    <location>
        <begin position="262"/>
        <end position="300"/>
    </location>
</feature>
<feature type="compositionally biased region" description="Basic and acidic residues" evidence="1">
    <location>
        <begin position="227"/>
        <end position="254"/>
    </location>
</feature>
<reference evidence="2" key="2">
    <citation type="submission" date="2005-04" db="EMBL/GenBank/DDBJ databases">
        <authorList>
            <person name="Buell C.R."/>
            <person name="Wing R.A."/>
            <person name="McCombie W.A."/>
            <person name="Ouyang S."/>
        </authorList>
    </citation>
    <scope>NUCLEOTIDE SEQUENCE</scope>
</reference>
<sequence>MERGGRTEGCPTETRRGAVMRGRRHGSDLSGLGPGKRKKTSARSPLHASFARAGSPGALATNGGGASRAERQWCGGDGRRKQGSLEWGKGLGFIGATMSVWEGGTDIGRSSQRASAPASGQNGDREDDAGGGEKEERKEGKETCLLPLWEKKEGERGRRDSGRRSSASNPWKHARWWWGRVVTTAMTAGAVWKGAATGRQARAQARQALTAAATGLSATMARARAREATARRFGRRRQEAVAGAEREGEEKERASSLSCSAPERRTCLARAGKDGGGGRDGLRGNGPGRRDRPTDSREAK</sequence>
<organism evidence="2">
    <name type="scientific">Oryza sativa subsp. japonica</name>
    <name type="common">Rice</name>
    <dbReference type="NCBI Taxonomy" id="39947"/>
    <lineage>
        <taxon>Eukaryota</taxon>
        <taxon>Viridiplantae</taxon>
        <taxon>Streptophyta</taxon>
        <taxon>Embryophyta</taxon>
        <taxon>Tracheophyta</taxon>
        <taxon>Spermatophyta</taxon>
        <taxon>Magnoliopsida</taxon>
        <taxon>Liliopsida</taxon>
        <taxon>Poales</taxon>
        <taxon>Poaceae</taxon>
        <taxon>BOP clade</taxon>
        <taxon>Oryzoideae</taxon>
        <taxon>Oryzeae</taxon>
        <taxon>Oryzinae</taxon>
        <taxon>Oryza</taxon>
        <taxon>Oryza sativa</taxon>
    </lineage>
</organism>
<dbReference type="EMBL" id="DP000011">
    <property type="protein sequence ID" value="ABA99604.1"/>
    <property type="molecule type" value="Genomic_DNA"/>
</dbReference>
<feature type="region of interest" description="Disordered" evidence="1">
    <location>
        <begin position="227"/>
        <end position="300"/>
    </location>
</feature>
<accession>Q2QLK9</accession>
<dbReference type="AlphaFoldDB" id="Q2QLK9"/>
<gene>
    <name evidence="2" type="ordered locus">LOC_Os12g44120</name>
</gene>
<reference evidence="2" key="1">
    <citation type="journal article" date="2005" name="BMC Biol.">
        <title>The sequence of rice chromosomes 11 and 12, rich in disease resistance genes and recent gene duplications.</title>
        <authorList>
            <consortium name="The rice chromosomes 11 and 12 sequencing consortia"/>
        </authorList>
    </citation>
    <scope>NUCLEOTIDE SEQUENCE [LARGE SCALE GENOMIC DNA]</scope>
</reference>
<reference evidence="2" key="3">
    <citation type="submission" date="2006-01" db="EMBL/GenBank/DDBJ databases">
        <authorList>
            <person name="Buell R."/>
        </authorList>
    </citation>
    <scope>NUCLEOTIDE SEQUENCE</scope>
</reference>
<feature type="compositionally biased region" description="Basic and acidic residues" evidence="1">
    <location>
        <begin position="131"/>
        <end position="142"/>
    </location>
</feature>
<feature type="compositionally biased region" description="Basic and acidic residues" evidence="1">
    <location>
        <begin position="149"/>
        <end position="163"/>
    </location>
</feature>
<evidence type="ECO:0000313" key="2">
    <source>
        <dbReference type="EMBL" id="ABA99604.1"/>
    </source>
</evidence>
<feature type="compositionally biased region" description="Polar residues" evidence="1">
    <location>
        <begin position="108"/>
        <end position="122"/>
    </location>
</feature>
<protein>
    <submittedName>
        <fullName evidence="2">Transposon protein, putative, unclassified</fullName>
    </submittedName>
</protein>
<proteinExistence type="predicted"/>
<feature type="region of interest" description="Disordered" evidence="1">
    <location>
        <begin position="1"/>
        <end position="81"/>
    </location>
</feature>
<feature type="region of interest" description="Disordered" evidence="1">
    <location>
        <begin position="104"/>
        <end position="170"/>
    </location>
</feature>
<evidence type="ECO:0000256" key="1">
    <source>
        <dbReference type="SAM" id="MobiDB-lite"/>
    </source>
</evidence>